<feature type="domain" description="Metallo-beta-lactamase" evidence="10">
    <location>
        <begin position="15"/>
        <end position="172"/>
    </location>
</feature>
<evidence type="ECO:0000256" key="1">
    <source>
        <dbReference type="ARBA" id="ARBA00001623"/>
    </source>
</evidence>
<comment type="catalytic activity">
    <reaction evidence="1">
        <text>an S-(2-hydroxyacyl)glutathione + H2O = a 2-hydroxy carboxylate + glutathione + H(+)</text>
        <dbReference type="Rhea" id="RHEA:21864"/>
        <dbReference type="ChEBI" id="CHEBI:15377"/>
        <dbReference type="ChEBI" id="CHEBI:15378"/>
        <dbReference type="ChEBI" id="CHEBI:57925"/>
        <dbReference type="ChEBI" id="CHEBI:58896"/>
        <dbReference type="ChEBI" id="CHEBI:71261"/>
        <dbReference type="EC" id="3.1.2.6"/>
    </reaction>
</comment>
<evidence type="ECO:0000256" key="5">
    <source>
        <dbReference type="ARBA" id="ARBA00011917"/>
    </source>
</evidence>
<accession>A0A176WI75</accession>
<evidence type="ECO:0000313" key="12">
    <source>
        <dbReference type="Proteomes" id="UP000077202"/>
    </source>
</evidence>
<dbReference type="InterPro" id="IPR001279">
    <property type="entry name" value="Metallo-B-lactamas"/>
</dbReference>
<sequence length="273" mass="30357">MDSSLQIDLVPCLNDNYAYLLHDMSSGVTGIVDPGEVGPVVRALEAKGYTLDFIFNTHHHADHTGGNLGLKKKYDAKVVGPKVDKARIPGIDIPLSDETWKFGNHEFRAIFTPGHTLGHVCYYFPESKAVFTGDTLFSVGCGRVFEGTMDQMWSSLSTLSLLPEDTRAFVGHEYTAVYLSVKHLIPLTCGNQSNIRFAVTVEPHNEDLLSQRQLVEQLRQKGQPTIPTTIGQENSFNPFLRPFVESVRQSLNKSASENNVEVFTALRLAKDKF</sequence>
<evidence type="ECO:0000313" key="11">
    <source>
        <dbReference type="EMBL" id="OAE31866.1"/>
    </source>
</evidence>
<organism evidence="11 12">
    <name type="scientific">Marchantia polymorpha subsp. ruderalis</name>
    <dbReference type="NCBI Taxonomy" id="1480154"/>
    <lineage>
        <taxon>Eukaryota</taxon>
        <taxon>Viridiplantae</taxon>
        <taxon>Streptophyta</taxon>
        <taxon>Embryophyta</taxon>
        <taxon>Marchantiophyta</taxon>
        <taxon>Marchantiopsida</taxon>
        <taxon>Marchantiidae</taxon>
        <taxon>Marchantiales</taxon>
        <taxon>Marchantiaceae</taxon>
        <taxon>Marchantia</taxon>
    </lineage>
</organism>
<comment type="caution">
    <text evidence="11">The sequence shown here is derived from an EMBL/GenBank/DDBJ whole genome shotgun (WGS) entry which is preliminary data.</text>
</comment>
<dbReference type="HAMAP" id="MF_01374">
    <property type="entry name" value="Glyoxalase_2"/>
    <property type="match status" value="1"/>
</dbReference>
<evidence type="ECO:0000256" key="2">
    <source>
        <dbReference type="ARBA" id="ARBA00001947"/>
    </source>
</evidence>
<dbReference type="GO" id="GO:0019243">
    <property type="term" value="P:methylglyoxal catabolic process to D-lactate via S-lactoyl-glutathione"/>
    <property type="evidence" value="ECO:0007669"/>
    <property type="project" value="InterPro"/>
</dbReference>
<comment type="similarity">
    <text evidence="4">Belongs to the metallo-beta-lactamase superfamily. Glyoxalase II family.</text>
</comment>
<keyword evidence="8" id="KW-0862">Zinc</keyword>
<dbReference type="PANTHER" id="PTHR43705">
    <property type="entry name" value="HYDROXYACYLGLUTATHIONE HYDROLASE"/>
    <property type="match status" value="1"/>
</dbReference>
<dbReference type="Pfam" id="PF16123">
    <property type="entry name" value="HAGH_C"/>
    <property type="match status" value="1"/>
</dbReference>
<dbReference type="CDD" id="cd07723">
    <property type="entry name" value="hydroxyacylglutathione_hydrolase_MBL-fold"/>
    <property type="match status" value="1"/>
</dbReference>
<dbReference type="InterPro" id="IPR032282">
    <property type="entry name" value="HAGH_C"/>
</dbReference>
<dbReference type="EMBL" id="LVLJ01000956">
    <property type="protein sequence ID" value="OAE31866.1"/>
    <property type="molecule type" value="Genomic_DNA"/>
</dbReference>
<comment type="pathway">
    <text evidence="3">Secondary metabolite metabolism; methylglyoxal degradation; (R)-lactate from methylglyoxal: step 2/2.</text>
</comment>
<keyword evidence="6" id="KW-0479">Metal-binding</keyword>
<evidence type="ECO:0000256" key="9">
    <source>
        <dbReference type="ARBA" id="ARBA00031044"/>
    </source>
</evidence>
<name>A0A176WI75_MARPO</name>
<evidence type="ECO:0000256" key="7">
    <source>
        <dbReference type="ARBA" id="ARBA00022801"/>
    </source>
</evidence>
<dbReference type="InterPro" id="IPR050110">
    <property type="entry name" value="Glyoxalase_II_hydrolase"/>
</dbReference>
<protein>
    <recommendedName>
        <fullName evidence="5">hydroxyacylglutathione hydrolase</fullName>
        <ecNumber evidence="5">3.1.2.6</ecNumber>
    </recommendedName>
    <alternativeName>
        <fullName evidence="9">Glyoxalase II</fullName>
    </alternativeName>
</protein>
<evidence type="ECO:0000259" key="10">
    <source>
        <dbReference type="SMART" id="SM00849"/>
    </source>
</evidence>
<dbReference type="InterPro" id="IPR036866">
    <property type="entry name" value="RibonucZ/Hydroxyglut_hydro"/>
</dbReference>
<dbReference type="Proteomes" id="UP000077202">
    <property type="component" value="Unassembled WGS sequence"/>
</dbReference>
<dbReference type="GO" id="GO:0046872">
    <property type="term" value="F:metal ion binding"/>
    <property type="evidence" value="ECO:0007669"/>
    <property type="project" value="UniProtKB-KW"/>
</dbReference>
<evidence type="ECO:0000256" key="4">
    <source>
        <dbReference type="ARBA" id="ARBA00006759"/>
    </source>
</evidence>
<dbReference type="SUPFAM" id="SSF56281">
    <property type="entry name" value="Metallo-hydrolase/oxidoreductase"/>
    <property type="match status" value="1"/>
</dbReference>
<evidence type="ECO:0000256" key="6">
    <source>
        <dbReference type="ARBA" id="ARBA00022723"/>
    </source>
</evidence>
<dbReference type="EC" id="3.1.2.6" evidence="5"/>
<comment type="cofactor">
    <cofactor evidence="2">
        <name>Zn(2+)</name>
        <dbReference type="ChEBI" id="CHEBI:29105"/>
    </cofactor>
</comment>
<keyword evidence="7" id="KW-0378">Hydrolase</keyword>
<dbReference type="AlphaFoldDB" id="A0A176WI75"/>
<proteinExistence type="inferred from homology"/>
<dbReference type="GO" id="GO:0004416">
    <property type="term" value="F:hydroxyacylglutathione hydrolase activity"/>
    <property type="evidence" value="ECO:0007669"/>
    <property type="project" value="UniProtKB-EC"/>
</dbReference>
<evidence type="ECO:0000256" key="8">
    <source>
        <dbReference type="ARBA" id="ARBA00022833"/>
    </source>
</evidence>
<dbReference type="InterPro" id="IPR017782">
    <property type="entry name" value="Hydroxyacylglutathione_Hdrlase"/>
</dbReference>
<gene>
    <name evidence="11" type="ORF">AXG93_2788s1060</name>
</gene>
<dbReference type="InterPro" id="IPR035680">
    <property type="entry name" value="Clx_II_MBL"/>
</dbReference>
<evidence type="ECO:0000256" key="3">
    <source>
        <dbReference type="ARBA" id="ARBA00004963"/>
    </source>
</evidence>
<reference evidence="11" key="1">
    <citation type="submission" date="2016-03" db="EMBL/GenBank/DDBJ databases">
        <title>Mechanisms controlling the formation of the plant cell surface in tip-growing cells are functionally conserved among land plants.</title>
        <authorList>
            <person name="Honkanen S."/>
            <person name="Jones V.A."/>
            <person name="Morieri G."/>
            <person name="Champion C."/>
            <person name="Hetherington A.J."/>
            <person name="Kelly S."/>
            <person name="Saint-Marcoux D."/>
            <person name="Proust H."/>
            <person name="Prescott H."/>
            <person name="Dolan L."/>
        </authorList>
    </citation>
    <scope>NUCLEOTIDE SEQUENCE [LARGE SCALE GENOMIC DNA]</scope>
    <source>
        <tissue evidence="11">Whole gametophyte</tissue>
    </source>
</reference>
<dbReference type="NCBIfam" id="TIGR03413">
    <property type="entry name" value="GSH_gloB"/>
    <property type="match status" value="1"/>
</dbReference>
<dbReference type="Gene3D" id="3.60.15.10">
    <property type="entry name" value="Ribonuclease Z/Hydroxyacylglutathione hydrolase-like"/>
    <property type="match status" value="1"/>
</dbReference>
<dbReference type="Pfam" id="PF00753">
    <property type="entry name" value="Lactamase_B"/>
    <property type="match status" value="1"/>
</dbReference>
<dbReference type="PIRSF" id="PIRSF005457">
    <property type="entry name" value="Glx"/>
    <property type="match status" value="1"/>
</dbReference>
<dbReference type="PANTHER" id="PTHR43705:SF1">
    <property type="entry name" value="HYDROXYACYLGLUTATHIONE HYDROLASE GLOB"/>
    <property type="match status" value="1"/>
</dbReference>
<dbReference type="SMART" id="SM00849">
    <property type="entry name" value="Lactamase_B"/>
    <property type="match status" value="1"/>
</dbReference>
<keyword evidence="12" id="KW-1185">Reference proteome</keyword>